<gene>
    <name evidence="2" type="ORF">BpHYR1_015771</name>
</gene>
<sequence>SILNLYKTFLLDNKKLKSIKEFNVEICFVYGCYLIDSKNEYYLVAKNNIISSFIVWSLNHSIAGVIELILVYAQKDNKQKPRLLHSLGVFCKKKIIDFESDDKMEVDVEPENKNNF</sequence>
<name>A0A3M7PCH8_BRAPC</name>
<keyword evidence="3" id="KW-1185">Reference proteome</keyword>
<evidence type="ECO:0000313" key="2">
    <source>
        <dbReference type="EMBL" id="RMZ96470.1"/>
    </source>
</evidence>
<proteinExistence type="predicted"/>
<dbReference type="EMBL" id="REGN01012159">
    <property type="protein sequence ID" value="RMZ96470.1"/>
    <property type="molecule type" value="Genomic_DNA"/>
</dbReference>
<keyword evidence="1" id="KW-0472">Membrane</keyword>
<dbReference type="Proteomes" id="UP000276133">
    <property type="component" value="Unassembled WGS sequence"/>
</dbReference>
<keyword evidence="1" id="KW-1133">Transmembrane helix</keyword>
<feature type="non-terminal residue" evidence="2">
    <location>
        <position position="1"/>
    </location>
</feature>
<protein>
    <submittedName>
        <fullName evidence="2">Uncharacterized protein</fullName>
    </submittedName>
</protein>
<feature type="transmembrane region" description="Helical" evidence="1">
    <location>
        <begin position="49"/>
        <end position="73"/>
    </location>
</feature>
<dbReference type="AlphaFoldDB" id="A0A3M7PCH8"/>
<reference evidence="2 3" key="1">
    <citation type="journal article" date="2018" name="Sci. Rep.">
        <title>Genomic signatures of local adaptation to the degree of environmental predictability in rotifers.</title>
        <authorList>
            <person name="Franch-Gras L."/>
            <person name="Hahn C."/>
            <person name="Garcia-Roger E.M."/>
            <person name="Carmona M.J."/>
            <person name="Serra M."/>
            <person name="Gomez A."/>
        </authorList>
    </citation>
    <scope>NUCLEOTIDE SEQUENCE [LARGE SCALE GENOMIC DNA]</scope>
    <source>
        <strain evidence="2">HYR1</strain>
    </source>
</reference>
<comment type="caution">
    <text evidence="2">The sequence shown here is derived from an EMBL/GenBank/DDBJ whole genome shotgun (WGS) entry which is preliminary data.</text>
</comment>
<evidence type="ECO:0000313" key="3">
    <source>
        <dbReference type="Proteomes" id="UP000276133"/>
    </source>
</evidence>
<evidence type="ECO:0000256" key="1">
    <source>
        <dbReference type="SAM" id="Phobius"/>
    </source>
</evidence>
<keyword evidence="1" id="KW-0812">Transmembrane</keyword>
<accession>A0A3M7PCH8</accession>
<organism evidence="2 3">
    <name type="scientific">Brachionus plicatilis</name>
    <name type="common">Marine rotifer</name>
    <name type="synonym">Brachionus muelleri</name>
    <dbReference type="NCBI Taxonomy" id="10195"/>
    <lineage>
        <taxon>Eukaryota</taxon>
        <taxon>Metazoa</taxon>
        <taxon>Spiralia</taxon>
        <taxon>Gnathifera</taxon>
        <taxon>Rotifera</taxon>
        <taxon>Eurotatoria</taxon>
        <taxon>Monogononta</taxon>
        <taxon>Pseudotrocha</taxon>
        <taxon>Ploima</taxon>
        <taxon>Brachionidae</taxon>
        <taxon>Brachionus</taxon>
    </lineage>
</organism>